<dbReference type="AlphaFoldDB" id="A0A8K0T3A4"/>
<feature type="compositionally biased region" description="Polar residues" evidence="1">
    <location>
        <begin position="118"/>
        <end position="129"/>
    </location>
</feature>
<protein>
    <submittedName>
        <fullName evidence="2">Uncharacterized protein</fullName>
    </submittedName>
</protein>
<feature type="region of interest" description="Disordered" evidence="1">
    <location>
        <begin position="107"/>
        <end position="129"/>
    </location>
</feature>
<gene>
    <name evidence="2" type="ORF">B0I35DRAFT_422401</name>
</gene>
<keyword evidence="3" id="KW-1185">Reference proteome</keyword>
<sequence length="212" mass="24363">MISRNAPEIYGPETPQPWLSFVRRRLRIKPRQCRSYAHYRDAKSNRLYRYRCIVLHSRLRYGPWHTRHSEGLWNMRKPCKDEVLSTVGCSGSSAANLLAPTARCHTTLSRPAPRSPEATGTQNTSRQPPQTHLRYYLYHHHHQQTDARDNEEQGWCRVVSPGLMLHMYVYVHGDSGQTSGSVGDYVDMYYTVLGAARCCNGWASVSGEQIRD</sequence>
<evidence type="ECO:0000313" key="3">
    <source>
        <dbReference type="Proteomes" id="UP000813444"/>
    </source>
</evidence>
<proteinExistence type="predicted"/>
<name>A0A8K0T3A4_9HYPO</name>
<dbReference type="EMBL" id="JAGPNK010000002">
    <property type="protein sequence ID" value="KAH7326315.1"/>
    <property type="molecule type" value="Genomic_DNA"/>
</dbReference>
<evidence type="ECO:0000313" key="2">
    <source>
        <dbReference type="EMBL" id="KAH7326315.1"/>
    </source>
</evidence>
<comment type="caution">
    <text evidence="2">The sequence shown here is derived from an EMBL/GenBank/DDBJ whole genome shotgun (WGS) entry which is preliminary data.</text>
</comment>
<reference evidence="2" key="1">
    <citation type="journal article" date="2021" name="Nat. Commun.">
        <title>Genetic determinants of endophytism in the Arabidopsis root mycobiome.</title>
        <authorList>
            <person name="Mesny F."/>
            <person name="Miyauchi S."/>
            <person name="Thiergart T."/>
            <person name="Pickel B."/>
            <person name="Atanasova L."/>
            <person name="Karlsson M."/>
            <person name="Huettel B."/>
            <person name="Barry K.W."/>
            <person name="Haridas S."/>
            <person name="Chen C."/>
            <person name="Bauer D."/>
            <person name="Andreopoulos W."/>
            <person name="Pangilinan J."/>
            <person name="LaButti K."/>
            <person name="Riley R."/>
            <person name="Lipzen A."/>
            <person name="Clum A."/>
            <person name="Drula E."/>
            <person name="Henrissat B."/>
            <person name="Kohler A."/>
            <person name="Grigoriev I.V."/>
            <person name="Martin F.M."/>
            <person name="Hacquard S."/>
        </authorList>
    </citation>
    <scope>NUCLEOTIDE SEQUENCE</scope>
    <source>
        <strain evidence="2">MPI-CAGE-CH-0235</strain>
    </source>
</reference>
<organism evidence="2 3">
    <name type="scientific">Stachybotrys elegans</name>
    <dbReference type="NCBI Taxonomy" id="80388"/>
    <lineage>
        <taxon>Eukaryota</taxon>
        <taxon>Fungi</taxon>
        <taxon>Dikarya</taxon>
        <taxon>Ascomycota</taxon>
        <taxon>Pezizomycotina</taxon>
        <taxon>Sordariomycetes</taxon>
        <taxon>Hypocreomycetidae</taxon>
        <taxon>Hypocreales</taxon>
        <taxon>Stachybotryaceae</taxon>
        <taxon>Stachybotrys</taxon>
    </lineage>
</organism>
<dbReference type="Proteomes" id="UP000813444">
    <property type="component" value="Unassembled WGS sequence"/>
</dbReference>
<evidence type="ECO:0000256" key="1">
    <source>
        <dbReference type="SAM" id="MobiDB-lite"/>
    </source>
</evidence>
<accession>A0A8K0T3A4</accession>